<dbReference type="GO" id="GO:0005615">
    <property type="term" value="C:extracellular space"/>
    <property type="evidence" value="ECO:0007669"/>
    <property type="project" value="InterPro"/>
</dbReference>
<sequence>MTQVVNLSGNPDIDGILWGWEWGSGGAQNLTFSFPTGTAEYGYQEIDNFSAFTAAQQTAVRTALTNIASFTNLTFTETTSAGATLRYANADKIDYTDDSSVALHTGLHVPGNAPGTAEANPPELGYNGSAPFSAMGAQGDAWFVTGGYTNPVLGSFQDAAGIMHETGHNLGLKHGHVTQDGHGVTFPALPADHNSYEYSVMTYSQFPGDNATNGDNAPDHPTTYMQDDIAALQYMYGANYGATAHNGNTTYTWSPTTGEEFIDGVGQGAPQSNFVLMTLWDGGGTDTYDFSNYTTNLSIDLNPGAWTILDTSAAHAQRADLGNNGAGGAEYFARGNIANALIDPNNPTETASLIEDANGGSGNDTIVGNAADNVLRGNGGNDTIDGRGGTNTVVYSGTRLQYIATLLGSGAIQIADQRGGSPDGTDTVTNIQKFEFADGTFNETEVLNRPPVLSPDPGSPHPLTELANTTNSASLQELLGTLTFTDANAGDTHTASEAFDTATWSGGVTVPLATQAALATALTDSIGVDGTSGTLNWQFDLADRNLDFLAAGETLTVVYDVTVADHHTGSNVSDTSTQQITVVFTGTNDPVSVVPALSNLTGTISELPGVTGSSTPDATSGAIAFTDPDLNDRPTATIDAAGETVTWQDATHDYTSELTPAQIASLEAAFTIAPEAGNSNAGKIDWSYSIVDKDLDFLSVGESLTVTVPVIIDDAHGGAVTQDVVLTINGANDAPIAVADSNGTAKKSTLSVDASHGVLSNDTDPDIHDQGHSVVSAVDGAAGNVGHTIAGTYGSLTLNADGSYVYVANKGGLPSQIVAQDTFAYTIADPHGATASSTLSIVVFNPGVDYQAGSHTTLNGGNGQDVLDGSAGHDILIGGNGPDVLIGGDGDTLTGNNGPDTFLFRPHFGTNVITDFDSHNDAVQLDKSIFATVNDMLANHTADTAAGAVITDAFGDTITFAGIKAAELQAHAGDFHLV</sequence>
<comment type="subcellular location">
    <subcellularLocation>
        <location evidence="2">Secreted</location>
    </subcellularLocation>
</comment>
<feature type="domain" description="Peptidase metallopeptidase" evidence="6">
    <location>
        <begin position="28"/>
        <end position="238"/>
    </location>
</feature>
<dbReference type="Gene3D" id="2.60.40.10">
    <property type="entry name" value="Immunoglobulins"/>
    <property type="match status" value="1"/>
</dbReference>
<dbReference type="GO" id="GO:0005509">
    <property type="term" value="F:calcium ion binding"/>
    <property type="evidence" value="ECO:0007669"/>
    <property type="project" value="InterPro"/>
</dbReference>
<dbReference type="EMBL" id="FNTH01000001">
    <property type="protein sequence ID" value="SEC77747.1"/>
    <property type="molecule type" value="Genomic_DNA"/>
</dbReference>
<evidence type="ECO:0000256" key="4">
    <source>
        <dbReference type="ARBA" id="ARBA00022525"/>
    </source>
</evidence>
<protein>
    <submittedName>
        <fullName evidence="7">VCBS repeat-containing protein</fullName>
    </submittedName>
</protein>
<name>A0A1H4V9T5_9BRAD</name>
<comment type="cofactor">
    <cofactor evidence="1">
        <name>Ca(2+)</name>
        <dbReference type="ChEBI" id="CHEBI:29108"/>
    </cofactor>
</comment>
<evidence type="ECO:0000256" key="2">
    <source>
        <dbReference type="ARBA" id="ARBA00004613"/>
    </source>
</evidence>
<keyword evidence="4" id="KW-0964">Secreted</keyword>
<dbReference type="Pfam" id="PF00353">
    <property type="entry name" value="HemolysinCabind"/>
    <property type="match status" value="2"/>
</dbReference>
<dbReference type="InterPro" id="IPR010221">
    <property type="entry name" value="VCBS_dom"/>
</dbReference>
<proteinExistence type="inferred from homology"/>
<dbReference type="InterPro" id="IPR013783">
    <property type="entry name" value="Ig-like_fold"/>
</dbReference>
<dbReference type="Proteomes" id="UP000198992">
    <property type="component" value="Unassembled WGS sequence"/>
</dbReference>
<dbReference type="Pfam" id="PF17803">
    <property type="entry name" value="Cadherin_4"/>
    <property type="match status" value="1"/>
</dbReference>
<dbReference type="InterPro" id="IPR013858">
    <property type="entry name" value="Peptidase_M10B_C"/>
</dbReference>
<dbReference type="AlphaFoldDB" id="A0A1H4V9T5"/>
<evidence type="ECO:0000259" key="6">
    <source>
        <dbReference type="SMART" id="SM00235"/>
    </source>
</evidence>
<keyword evidence="5" id="KW-0677">Repeat</keyword>
<dbReference type="GO" id="GO:0008270">
    <property type="term" value="F:zinc ion binding"/>
    <property type="evidence" value="ECO:0007669"/>
    <property type="project" value="InterPro"/>
</dbReference>
<reference evidence="7 8" key="1">
    <citation type="submission" date="2016-10" db="EMBL/GenBank/DDBJ databases">
        <authorList>
            <person name="de Groot N.N."/>
        </authorList>
    </citation>
    <scope>NUCLEOTIDE SEQUENCE [LARGE SCALE GENOMIC DNA]</scope>
    <source>
        <strain evidence="7 8">MT12</strain>
    </source>
</reference>
<dbReference type="PRINTS" id="PR00313">
    <property type="entry name" value="CABNDNGRPT"/>
</dbReference>
<dbReference type="InterPro" id="IPR034033">
    <property type="entry name" value="Serralysin-like"/>
</dbReference>
<dbReference type="NCBIfam" id="TIGR01965">
    <property type="entry name" value="VCBS_repeat"/>
    <property type="match status" value="1"/>
</dbReference>
<dbReference type="PROSITE" id="PS00330">
    <property type="entry name" value="HEMOLYSIN_CALCIUM"/>
    <property type="match status" value="1"/>
</dbReference>
<dbReference type="GO" id="GO:0006508">
    <property type="term" value="P:proteolysis"/>
    <property type="evidence" value="ECO:0007669"/>
    <property type="project" value="InterPro"/>
</dbReference>
<gene>
    <name evidence="7" type="ORF">SAMN05444164_2725</name>
</gene>
<dbReference type="Gene3D" id="2.150.10.10">
    <property type="entry name" value="Serralysin-like metalloprotease, C-terminal"/>
    <property type="match status" value="2"/>
</dbReference>
<dbReference type="SUPFAM" id="SSF51120">
    <property type="entry name" value="beta-Roll"/>
    <property type="match status" value="2"/>
</dbReference>
<comment type="similarity">
    <text evidence="3">Belongs to the peptidase M10B family.</text>
</comment>
<evidence type="ECO:0000256" key="5">
    <source>
        <dbReference type="ARBA" id="ARBA00022737"/>
    </source>
</evidence>
<dbReference type="InterPro" id="IPR040853">
    <property type="entry name" value="RapA2_cadherin-like"/>
</dbReference>
<evidence type="ECO:0000256" key="1">
    <source>
        <dbReference type="ARBA" id="ARBA00001913"/>
    </source>
</evidence>
<dbReference type="CDD" id="cd04277">
    <property type="entry name" value="ZnMc_serralysin_like"/>
    <property type="match status" value="1"/>
</dbReference>
<dbReference type="InterPro" id="IPR011049">
    <property type="entry name" value="Serralysin-like_metalloprot_C"/>
</dbReference>
<dbReference type="RefSeq" id="WP_092115940.1">
    <property type="nucleotide sequence ID" value="NZ_FNTH01000001.1"/>
</dbReference>
<dbReference type="OrthoDB" id="223957at2"/>
<dbReference type="InterPro" id="IPR006026">
    <property type="entry name" value="Peptidase_Metallo"/>
</dbReference>
<dbReference type="SUPFAM" id="SSF55486">
    <property type="entry name" value="Metalloproteases ('zincins'), catalytic domain"/>
    <property type="match status" value="1"/>
</dbReference>
<evidence type="ECO:0000256" key="3">
    <source>
        <dbReference type="ARBA" id="ARBA00009490"/>
    </source>
</evidence>
<dbReference type="Gene3D" id="3.40.390.10">
    <property type="entry name" value="Collagenase (Catalytic Domain)"/>
    <property type="match status" value="1"/>
</dbReference>
<dbReference type="SMART" id="SM00235">
    <property type="entry name" value="ZnMc"/>
    <property type="match status" value="1"/>
</dbReference>
<evidence type="ECO:0000313" key="7">
    <source>
        <dbReference type="EMBL" id="SEC77747.1"/>
    </source>
</evidence>
<dbReference type="Pfam" id="PF08548">
    <property type="entry name" value="Peptidase_M10_C"/>
    <property type="match status" value="1"/>
</dbReference>
<dbReference type="GO" id="GO:0008237">
    <property type="term" value="F:metallopeptidase activity"/>
    <property type="evidence" value="ECO:0007669"/>
    <property type="project" value="InterPro"/>
</dbReference>
<accession>A0A1H4V9T5</accession>
<organism evidence="7 8">
    <name type="scientific">Bradyrhizobium erythrophlei</name>
    <dbReference type="NCBI Taxonomy" id="1437360"/>
    <lineage>
        <taxon>Bacteria</taxon>
        <taxon>Pseudomonadati</taxon>
        <taxon>Pseudomonadota</taxon>
        <taxon>Alphaproteobacteria</taxon>
        <taxon>Hyphomicrobiales</taxon>
        <taxon>Nitrobacteraceae</taxon>
        <taxon>Bradyrhizobium</taxon>
    </lineage>
</organism>
<dbReference type="InterPro" id="IPR018511">
    <property type="entry name" value="Hemolysin-typ_Ca-bd_CS"/>
</dbReference>
<dbReference type="InterPro" id="IPR001343">
    <property type="entry name" value="Hemolysn_Ca-bd"/>
</dbReference>
<dbReference type="InterPro" id="IPR024079">
    <property type="entry name" value="MetalloPept_cat_dom_sf"/>
</dbReference>
<evidence type="ECO:0000313" key="8">
    <source>
        <dbReference type="Proteomes" id="UP000198992"/>
    </source>
</evidence>